<name>A0A398CMF8_9BACL</name>
<feature type="compositionally biased region" description="Low complexity" evidence="4">
    <location>
        <begin position="298"/>
        <end position="311"/>
    </location>
</feature>
<evidence type="ECO:0000313" key="8">
    <source>
        <dbReference type="Proteomes" id="UP000266340"/>
    </source>
</evidence>
<evidence type="ECO:0000256" key="4">
    <source>
        <dbReference type="SAM" id="MobiDB-lite"/>
    </source>
</evidence>
<feature type="domain" description="HTH araC/xylS-type" evidence="5">
    <location>
        <begin position="17"/>
        <end position="115"/>
    </location>
</feature>
<dbReference type="InterPro" id="IPR020449">
    <property type="entry name" value="Tscrpt_reg_AraC-type_HTH"/>
</dbReference>
<reference evidence="7 8" key="1">
    <citation type="submission" date="2018-09" db="EMBL/GenBank/DDBJ databases">
        <title>Cohnella cavernae sp. nov., isolated from a karst cave.</title>
        <authorList>
            <person name="Zhu H."/>
        </authorList>
    </citation>
    <scope>NUCLEOTIDE SEQUENCE [LARGE SCALE GENOMIC DNA]</scope>
    <source>
        <strain evidence="7 8">K2E09-144</strain>
    </source>
</reference>
<dbReference type="Gene3D" id="3.40.50.1980">
    <property type="entry name" value="Nitrogenase molybdenum iron protein domain"/>
    <property type="match status" value="2"/>
</dbReference>
<dbReference type="InterPro" id="IPR018060">
    <property type="entry name" value="HTH_AraC"/>
</dbReference>
<dbReference type="SUPFAM" id="SSF53807">
    <property type="entry name" value="Helical backbone' metal receptor"/>
    <property type="match status" value="1"/>
</dbReference>
<keyword evidence="1" id="KW-0805">Transcription regulation</keyword>
<feature type="region of interest" description="Disordered" evidence="4">
    <location>
        <begin position="292"/>
        <end position="311"/>
    </location>
</feature>
<dbReference type="SMART" id="SM00342">
    <property type="entry name" value="HTH_ARAC"/>
    <property type="match status" value="1"/>
</dbReference>
<dbReference type="InterPro" id="IPR009057">
    <property type="entry name" value="Homeodomain-like_sf"/>
</dbReference>
<evidence type="ECO:0000313" key="7">
    <source>
        <dbReference type="EMBL" id="RIE01067.1"/>
    </source>
</evidence>
<dbReference type="GO" id="GO:0003700">
    <property type="term" value="F:DNA-binding transcription factor activity"/>
    <property type="evidence" value="ECO:0007669"/>
    <property type="project" value="InterPro"/>
</dbReference>
<dbReference type="PRINTS" id="PR00032">
    <property type="entry name" value="HTHARAC"/>
</dbReference>
<dbReference type="Pfam" id="PF12833">
    <property type="entry name" value="HTH_18"/>
    <property type="match status" value="1"/>
</dbReference>
<dbReference type="GO" id="GO:0043565">
    <property type="term" value="F:sequence-specific DNA binding"/>
    <property type="evidence" value="ECO:0007669"/>
    <property type="project" value="InterPro"/>
</dbReference>
<keyword evidence="8" id="KW-1185">Reference proteome</keyword>
<gene>
    <name evidence="7" type="ORF">D3H35_21830</name>
</gene>
<evidence type="ECO:0000259" key="6">
    <source>
        <dbReference type="PROSITE" id="PS50983"/>
    </source>
</evidence>
<feature type="domain" description="Fe/B12 periplasmic-binding" evidence="6">
    <location>
        <begin position="119"/>
        <end position="311"/>
    </location>
</feature>
<accession>A0A398CMF8</accession>
<proteinExistence type="predicted"/>
<evidence type="ECO:0000256" key="1">
    <source>
        <dbReference type="ARBA" id="ARBA00023015"/>
    </source>
</evidence>
<evidence type="ECO:0000259" key="5">
    <source>
        <dbReference type="PROSITE" id="PS01124"/>
    </source>
</evidence>
<dbReference type="Proteomes" id="UP000266340">
    <property type="component" value="Unassembled WGS sequence"/>
</dbReference>
<keyword evidence="2" id="KW-0238">DNA-binding</keyword>
<dbReference type="Pfam" id="PF01497">
    <property type="entry name" value="Peripla_BP_2"/>
    <property type="match status" value="1"/>
</dbReference>
<dbReference type="PANTHER" id="PTHR43280">
    <property type="entry name" value="ARAC-FAMILY TRANSCRIPTIONAL REGULATOR"/>
    <property type="match status" value="1"/>
</dbReference>
<dbReference type="Gene3D" id="1.10.10.60">
    <property type="entry name" value="Homeodomain-like"/>
    <property type="match status" value="2"/>
</dbReference>
<dbReference type="PROSITE" id="PS01124">
    <property type="entry name" value="HTH_ARAC_FAMILY_2"/>
    <property type="match status" value="1"/>
</dbReference>
<dbReference type="AlphaFoldDB" id="A0A398CMF8"/>
<keyword evidence="3" id="KW-0804">Transcription</keyword>
<organism evidence="7 8">
    <name type="scientific">Cohnella faecalis</name>
    <dbReference type="NCBI Taxonomy" id="2315694"/>
    <lineage>
        <taxon>Bacteria</taxon>
        <taxon>Bacillati</taxon>
        <taxon>Bacillota</taxon>
        <taxon>Bacilli</taxon>
        <taxon>Bacillales</taxon>
        <taxon>Paenibacillaceae</taxon>
        <taxon>Cohnella</taxon>
    </lineage>
</organism>
<protein>
    <submittedName>
        <fullName evidence="7">Helix-turn-helix domain-containing protein</fullName>
    </submittedName>
</protein>
<evidence type="ECO:0000256" key="3">
    <source>
        <dbReference type="ARBA" id="ARBA00023163"/>
    </source>
</evidence>
<dbReference type="EMBL" id="QXJM01000040">
    <property type="protein sequence ID" value="RIE01067.1"/>
    <property type="molecule type" value="Genomic_DNA"/>
</dbReference>
<dbReference type="InterPro" id="IPR018062">
    <property type="entry name" value="HTH_AraC-typ_CS"/>
</dbReference>
<dbReference type="SUPFAM" id="SSF46689">
    <property type="entry name" value="Homeodomain-like"/>
    <property type="match status" value="2"/>
</dbReference>
<dbReference type="PANTHER" id="PTHR43280:SF28">
    <property type="entry name" value="HTH-TYPE TRANSCRIPTIONAL ACTIVATOR RHAS"/>
    <property type="match status" value="1"/>
</dbReference>
<dbReference type="PROSITE" id="PS50983">
    <property type="entry name" value="FE_B12_PBP"/>
    <property type="match status" value="1"/>
</dbReference>
<comment type="caution">
    <text evidence="7">The sequence shown here is derived from an EMBL/GenBank/DDBJ whole genome shotgun (WGS) entry which is preliminary data.</text>
</comment>
<dbReference type="PROSITE" id="PS00041">
    <property type="entry name" value="HTH_ARAC_FAMILY_1"/>
    <property type="match status" value="1"/>
</dbReference>
<evidence type="ECO:0000256" key="2">
    <source>
        <dbReference type="ARBA" id="ARBA00023125"/>
    </source>
</evidence>
<sequence length="311" mass="35608">MSMTSRMGELARMEAIEEARVYIAEHYDEAITIDLLADKARLSPKYFGELFKKRFGQSAMDYITEVRIRHAKRYLRETDELLRDIARKVGYSDEFYFSRKFKKEVGFAPSAYLRNSKHRIAVLSPSSIGYLLALGIVPVAAPLDAKWTAYYYHSYASRIPFHLKPGDGDFSEDTETLLKSRPDIVVSHERPSDSGLPDALERSALPLFVPAEQDNWIGKLRRIASFLDKEERCEAWIGAYRHKADLARRDVERLTGKETFVALRLWGNTFHLYCNQGIRDVVYRDLGLNPAYSPPKPTSTTSRPTLLRSTG</sequence>
<dbReference type="InterPro" id="IPR002491">
    <property type="entry name" value="ABC_transptr_periplasmic_BD"/>
</dbReference>